<evidence type="ECO:0000313" key="4">
    <source>
        <dbReference type="Proteomes" id="UP000184052"/>
    </source>
</evidence>
<dbReference type="AlphaFoldDB" id="A0A1M6ENX1"/>
<dbReference type="PANTHER" id="PTHR43437">
    <property type="entry name" value="HYDROXYACYL-THIOESTER DEHYDRATASE TYPE 2, MITOCHONDRIAL-RELATED"/>
    <property type="match status" value="1"/>
</dbReference>
<sequence>MSYTINELYVGQSSSFSKTITESDVYLFAGITGDFNPAHLNAEYAKNTAFQERIVHGMLSASMISTILGTGLPGEGTIYTGQEIKFLSPVYFGDTITVTAEVKEIISERNRVILHTYAVNQDGKTVLDGEATVMPPKTKQ</sequence>
<dbReference type="STRING" id="1121476.SAMN02745751_01262"/>
<keyword evidence="1" id="KW-0456">Lyase</keyword>
<name>A0A1M6ENX1_9FIRM</name>
<dbReference type="GO" id="GO:0004312">
    <property type="term" value="F:fatty acid synthase activity"/>
    <property type="evidence" value="ECO:0007669"/>
    <property type="project" value="InterPro"/>
</dbReference>
<feature type="domain" description="MaoC-like" evidence="2">
    <location>
        <begin position="17"/>
        <end position="111"/>
    </location>
</feature>
<organism evidence="3 4">
    <name type="scientific">Dethiosulfatibacter aminovorans DSM 17477</name>
    <dbReference type="NCBI Taxonomy" id="1121476"/>
    <lineage>
        <taxon>Bacteria</taxon>
        <taxon>Bacillati</taxon>
        <taxon>Bacillota</taxon>
        <taxon>Tissierellia</taxon>
        <taxon>Dethiosulfatibacter</taxon>
    </lineage>
</organism>
<protein>
    <submittedName>
        <fullName evidence="3">3-hydroxybutyryl-CoA dehydratase</fullName>
    </submittedName>
</protein>
<dbReference type="PANTHER" id="PTHR43437:SF3">
    <property type="entry name" value="HYDROXYACYL-THIOESTER DEHYDRATASE TYPE 2, MITOCHONDRIAL"/>
    <property type="match status" value="1"/>
</dbReference>
<dbReference type="EMBL" id="FQZL01000007">
    <property type="protein sequence ID" value="SHI87058.1"/>
    <property type="molecule type" value="Genomic_DNA"/>
</dbReference>
<dbReference type="InterPro" id="IPR050965">
    <property type="entry name" value="UPF0336/Enoyl-CoA_hydratase"/>
</dbReference>
<dbReference type="GO" id="GO:0005835">
    <property type="term" value="C:fatty acid synthase complex"/>
    <property type="evidence" value="ECO:0007669"/>
    <property type="project" value="InterPro"/>
</dbReference>
<proteinExistence type="predicted"/>
<dbReference type="OrthoDB" id="9801625at2"/>
<dbReference type="Proteomes" id="UP000184052">
    <property type="component" value="Unassembled WGS sequence"/>
</dbReference>
<dbReference type="SUPFAM" id="SSF54637">
    <property type="entry name" value="Thioesterase/thiol ester dehydrase-isomerase"/>
    <property type="match status" value="1"/>
</dbReference>
<dbReference type="InterPro" id="IPR002539">
    <property type="entry name" value="MaoC-like_dom"/>
</dbReference>
<dbReference type="InterPro" id="IPR029069">
    <property type="entry name" value="HotDog_dom_sf"/>
</dbReference>
<gene>
    <name evidence="3" type="ORF">SAMN02745751_01262</name>
</gene>
<dbReference type="Gene3D" id="3.10.129.10">
    <property type="entry name" value="Hotdog Thioesterase"/>
    <property type="match status" value="1"/>
</dbReference>
<dbReference type="PRINTS" id="PR01483">
    <property type="entry name" value="FASYNTHASE"/>
</dbReference>
<evidence type="ECO:0000256" key="1">
    <source>
        <dbReference type="ARBA" id="ARBA00023239"/>
    </source>
</evidence>
<evidence type="ECO:0000259" key="2">
    <source>
        <dbReference type="Pfam" id="PF01575"/>
    </source>
</evidence>
<reference evidence="3 4" key="1">
    <citation type="submission" date="2016-11" db="EMBL/GenBank/DDBJ databases">
        <authorList>
            <person name="Jaros S."/>
            <person name="Januszkiewicz K."/>
            <person name="Wedrychowicz H."/>
        </authorList>
    </citation>
    <scope>NUCLEOTIDE SEQUENCE [LARGE SCALE GENOMIC DNA]</scope>
    <source>
        <strain evidence="3 4">DSM 17477</strain>
    </source>
</reference>
<dbReference type="RefSeq" id="WP_073048702.1">
    <property type="nucleotide sequence ID" value="NZ_FQZL01000007.1"/>
</dbReference>
<dbReference type="InterPro" id="IPR003965">
    <property type="entry name" value="Fatty_acid_synthase"/>
</dbReference>
<keyword evidence="4" id="KW-1185">Reference proteome</keyword>
<accession>A0A1M6ENX1</accession>
<evidence type="ECO:0000313" key="3">
    <source>
        <dbReference type="EMBL" id="SHI87058.1"/>
    </source>
</evidence>
<dbReference type="FunFam" id="3.10.129.10:FF:000042">
    <property type="entry name" value="MaoC domain protein dehydratase"/>
    <property type="match status" value="1"/>
</dbReference>
<dbReference type="CDD" id="cd03449">
    <property type="entry name" value="R_hydratase"/>
    <property type="match status" value="1"/>
</dbReference>
<dbReference type="GO" id="GO:0019171">
    <property type="term" value="F:(3R)-hydroxyacyl-[acyl-carrier-protein] dehydratase activity"/>
    <property type="evidence" value="ECO:0007669"/>
    <property type="project" value="TreeGrafter"/>
</dbReference>
<dbReference type="Pfam" id="PF01575">
    <property type="entry name" value="MaoC_dehydratas"/>
    <property type="match status" value="1"/>
</dbReference>
<dbReference type="GO" id="GO:0006633">
    <property type="term" value="P:fatty acid biosynthetic process"/>
    <property type="evidence" value="ECO:0007669"/>
    <property type="project" value="InterPro"/>
</dbReference>